<comment type="caution">
    <text evidence="2">The sequence shown here is derived from an EMBL/GenBank/DDBJ whole genome shotgun (WGS) entry which is preliminary data.</text>
</comment>
<proteinExistence type="predicted"/>
<evidence type="ECO:0000313" key="2">
    <source>
        <dbReference type="EMBL" id="NML67795.1"/>
    </source>
</evidence>
<keyword evidence="1" id="KW-0732">Signal</keyword>
<reference evidence="2 3" key="1">
    <citation type="submission" date="2020-04" db="EMBL/GenBank/DDBJ databases">
        <title>Hymenobacter polaris sp. nov., isolated from Arctic soil.</title>
        <authorList>
            <person name="Dahal R.H."/>
        </authorList>
    </citation>
    <scope>NUCLEOTIDE SEQUENCE [LARGE SCALE GENOMIC DNA]</scope>
    <source>
        <strain evidence="2 3">RP-2-7</strain>
    </source>
</reference>
<keyword evidence="3" id="KW-1185">Reference proteome</keyword>
<dbReference type="RefSeq" id="WP_169533436.1">
    <property type="nucleotide sequence ID" value="NZ_JABBGH010000003.1"/>
</dbReference>
<evidence type="ECO:0000256" key="1">
    <source>
        <dbReference type="SAM" id="SignalP"/>
    </source>
</evidence>
<evidence type="ECO:0000313" key="3">
    <source>
        <dbReference type="Proteomes" id="UP000559626"/>
    </source>
</evidence>
<gene>
    <name evidence="2" type="ORF">HHL22_21545</name>
</gene>
<dbReference type="Proteomes" id="UP000559626">
    <property type="component" value="Unassembled WGS sequence"/>
</dbReference>
<organism evidence="2 3">
    <name type="scientific">Hymenobacter polaris</name>
    <dbReference type="NCBI Taxonomy" id="2682546"/>
    <lineage>
        <taxon>Bacteria</taxon>
        <taxon>Pseudomonadati</taxon>
        <taxon>Bacteroidota</taxon>
        <taxon>Cytophagia</taxon>
        <taxon>Cytophagales</taxon>
        <taxon>Hymenobacteraceae</taxon>
        <taxon>Hymenobacter</taxon>
    </lineage>
</organism>
<sequence length="150" mass="16233">MKNLLLLALLPALPALAQTAPSPLPANVGVRRVIIGSDTPPEPQADAEAARLTGQLGLSPAQATQVRAAALVQYQARQAKLRRLEAAHAQGRIPLDAEDKAIEDNFEAQLHAICTPEQYQKHQLIRARFRRLRARADSLRQAGPAPVAPH</sequence>
<name>A0A7Y0AI92_9BACT</name>
<accession>A0A7Y0AI92</accession>
<evidence type="ECO:0008006" key="4">
    <source>
        <dbReference type="Google" id="ProtNLM"/>
    </source>
</evidence>
<feature type="chain" id="PRO_5031184382" description="Periplasmic heavy metal sensor" evidence="1">
    <location>
        <begin position="18"/>
        <end position="150"/>
    </location>
</feature>
<dbReference type="EMBL" id="JABBGH010000003">
    <property type="protein sequence ID" value="NML67795.1"/>
    <property type="molecule type" value="Genomic_DNA"/>
</dbReference>
<dbReference type="AlphaFoldDB" id="A0A7Y0AI92"/>
<feature type="signal peptide" evidence="1">
    <location>
        <begin position="1"/>
        <end position="17"/>
    </location>
</feature>
<protein>
    <recommendedName>
        <fullName evidence="4">Periplasmic heavy metal sensor</fullName>
    </recommendedName>
</protein>